<name>A0A225V290_9STRA</name>
<keyword evidence="2" id="KW-1185">Reference proteome</keyword>
<evidence type="ECO:0000313" key="2">
    <source>
        <dbReference type="Proteomes" id="UP000198211"/>
    </source>
</evidence>
<organism evidence="1 2">
    <name type="scientific">Phytophthora megakarya</name>
    <dbReference type="NCBI Taxonomy" id="4795"/>
    <lineage>
        <taxon>Eukaryota</taxon>
        <taxon>Sar</taxon>
        <taxon>Stramenopiles</taxon>
        <taxon>Oomycota</taxon>
        <taxon>Peronosporomycetes</taxon>
        <taxon>Peronosporales</taxon>
        <taxon>Peronosporaceae</taxon>
        <taxon>Phytophthora</taxon>
    </lineage>
</organism>
<protein>
    <submittedName>
        <fullName evidence="1">Uncharacterized protein</fullName>
    </submittedName>
</protein>
<accession>A0A225V290</accession>
<dbReference type="Proteomes" id="UP000198211">
    <property type="component" value="Unassembled WGS sequence"/>
</dbReference>
<evidence type="ECO:0000313" key="1">
    <source>
        <dbReference type="EMBL" id="OWY99600.1"/>
    </source>
</evidence>
<proteinExistence type="predicted"/>
<dbReference type="EMBL" id="NBNE01008329">
    <property type="protein sequence ID" value="OWY99600.1"/>
    <property type="molecule type" value="Genomic_DNA"/>
</dbReference>
<gene>
    <name evidence="1" type="ORF">PHMEG_00029371</name>
</gene>
<dbReference type="AlphaFoldDB" id="A0A225V290"/>
<reference evidence="2" key="1">
    <citation type="submission" date="2017-03" db="EMBL/GenBank/DDBJ databases">
        <title>Phytopthora megakarya and P. palmivora, two closely related causual agents of cacao black pod achieved similar genome size and gene model numbers by different mechanisms.</title>
        <authorList>
            <person name="Ali S."/>
            <person name="Shao J."/>
            <person name="Larry D.J."/>
            <person name="Kronmiller B."/>
            <person name="Shen D."/>
            <person name="Strem M.D."/>
            <person name="Melnick R.L."/>
            <person name="Guiltinan M.J."/>
            <person name="Tyler B.M."/>
            <person name="Meinhardt L.W."/>
            <person name="Bailey B.A."/>
        </authorList>
    </citation>
    <scope>NUCLEOTIDE SEQUENCE [LARGE SCALE GENOMIC DNA]</scope>
    <source>
        <strain evidence="2">zdho120</strain>
    </source>
</reference>
<comment type="caution">
    <text evidence="1">The sequence shown here is derived from an EMBL/GenBank/DDBJ whole genome shotgun (WGS) entry which is preliminary data.</text>
</comment>
<sequence length="138" mass="15070">MADSVAIQVQVAAARWLSKRRRGQTYSTMGEQHFPRQCYKDEKLCGKYGAPHWFSGSNDYPAAKSSRYVEGEALTHHLLGDPVCGRSNSSDLVESSPEGAVIPGPVWDSVYQLAPADVGHWLDHNLHESVSALEGATS</sequence>